<dbReference type="GO" id="GO:0016020">
    <property type="term" value="C:membrane"/>
    <property type="evidence" value="ECO:0007669"/>
    <property type="project" value="TreeGrafter"/>
</dbReference>
<feature type="compositionally biased region" description="Basic and acidic residues" evidence="8">
    <location>
        <begin position="1"/>
        <end position="14"/>
    </location>
</feature>
<evidence type="ECO:0000256" key="1">
    <source>
        <dbReference type="ARBA" id="ARBA00022741"/>
    </source>
</evidence>
<feature type="region of interest" description="Disordered" evidence="8">
    <location>
        <begin position="1264"/>
        <end position="1323"/>
    </location>
</feature>
<dbReference type="PRINTS" id="PR00193">
    <property type="entry name" value="MYOSINHEAVY"/>
</dbReference>
<dbReference type="SUPFAM" id="SSF52540">
    <property type="entry name" value="P-loop containing nucleoside triphosphate hydrolases"/>
    <property type="match status" value="1"/>
</dbReference>
<dbReference type="CDD" id="cd00124">
    <property type="entry name" value="MYSc"/>
    <property type="match status" value="1"/>
</dbReference>
<evidence type="ECO:0000313" key="10">
    <source>
        <dbReference type="EMBL" id="CAE4645062.1"/>
    </source>
</evidence>
<keyword evidence="5 6" id="KW-0009">Actin-binding</keyword>
<dbReference type="InterPro" id="IPR027417">
    <property type="entry name" value="P-loop_NTPase"/>
</dbReference>
<feature type="binding site" evidence="6">
    <location>
        <begin position="231"/>
        <end position="238"/>
    </location>
    <ligand>
        <name>ATP</name>
        <dbReference type="ChEBI" id="CHEBI:30616"/>
    </ligand>
</feature>
<dbReference type="Gene3D" id="1.20.120.720">
    <property type="entry name" value="Myosin VI head, motor domain, U50 subdomain"/>
    <property type="match status" value="1"/>
</dbReference>
<dbReference type="GO" id="GO:0007015">
    <property type="term" value="P:actin filament organization"/>
    <property type="evidence" value="ECO:0007669"/>
    <property type="project" value="TreeGrafter"/>
</dbReference>
<comment type="similarity">
    <text evidence="6">Belongs to the TRAFAC class myosin-kinesin ATPase superfamily. Myosin family.</text>
</comment>
<dbReference type="PANTHER" id="PTHR13140">
    <property type="entry name" value="MYOSIN"/>
    <property type="match status" value="1"/>
</dbReference>
<gene>
    <name evidence="10" type="ORF">DBRI00130_LOCUS34916</name>
</gene>
<feature type="coiled-coil region" evidence="7">
    <location>
        <begin position="1029"/>
        <end position="1059"/>
    </location>
</feature>
<dbReference type="InterPro" id="IPR001609">
    <property type="entry name" value="Myosin_head_motor_dom-like"/>
</dbReference>
<evidence type="ECO:0000256" key="5">
    <source>
        <dbReference type="ARBA" id="ARBA00023203"/>
    </source>
</evidence>
<evidence type="ECO:0000256" key="2">
    <source>
        <dbReference type="ARBA" id="ARBA00022840"/>
    </source>
</evidence>
<evidence type="ECO:0000256" key="6">
    <source>
        <dbReference type="PROSITE-ProRule" id="PRU00782"/>
    </source>
</evidence>
<dbReference type="InterPro" id="IPR036961">
    <property type="entry name" value="Kinesin_motor_dom_sf"/>
</dbReference>
<dbReference type="PANTHER" id="PTHR13140:SF706">
    <property type="entry name" value="DILUTE CLASS UNCONVENTIONAL MYOSIN, ISOFORM C"/>
    <property type="match status" value="1"/>
</dbReference>
<reference evidence="10" key="1">
    <citation type="submission" date="2021-01" db="EMBL/GenBank/DDBJ databases">
        <authorList>
            <person name="Corre E."/>
            <person name="Pelletier E."/>
            <person name="Niang G."/>
            <person name="Scheremetjew M."/>
            <person name="Finn R."/>
            <person name="Kale V."/>
            <person name="Holt S."/>
            <person name="Cochrane G."/>
            <person name="Meng A."/>
            <person name="Brown T."/>
            <person name="Cohen L."/>
        </authorList>
    </citation>
    <scope>NUCLEOTIDE SEQUENCE</scope>
    <source>
        <strain evidence="10">GSO104</strain>
    </source>
</reference>
<feature type="compositionally biased region" description="Polar residues" evidence="8">
    <location>
        <begin position="1297"/>
        <end position="1306"/>
    </location>
</feature>
<proteinExistence type="inferred from homology"/>
<dbReference type="PROSITE" id="PS50096">
    <property type="entry name" value="IQ"/>
    <property type="match status" value="1"/>
</dbReference>
<keyword evidence="3 6" id="KW-0518">Myosin</keyword>
<keyword evidence="1 6" id="KW-0547">Nucleotide-binding</keyword>
<feature type="coiled-coil region" evidence="7">
    <location>
        <begin position="1132"/>
        <end position="1159"/>
    </location>
</feature>
<feature type="region of interest" description="Actin-binding" evidence="6">
    <location>
        <begin position="729"/>
        <end position="751"/>
    </location>
</feature>
<dbReference type="SMART" id="SM00015">
    <property type="entry name" value="IQ"/>
    <property type="match status" value="3"/>
</dbReference>
<name>A0A7S4SGK1_9STRA</name>
<evidence type="ECO:0000256" key="7">
    <source>
        <dbReference type="SAM" id="Coils"/>
    </source>
</evidence>
<dbReference type="PROSITE" id="PS51456">
    <property type="entry name" value="MYOSIN_MOTOR"/>
    <property type="match status" value="1"/>
</dbReference>
<dbReference type="GO" id="GO:0005737">
    <property type="term" value="C:cytoplasm"/>
    <property type="evidence" value="ECO:0007669"/>
    <property type="project" value="TreeGrafter"/>
</dbReference>
<evidence type="ECO:0000259" key="9">
    <source>
        <dbReference type="PROSITE" id="PS51456"/>
    </source>
</evidence>
<dbReference type="GO" id="GO:0051015">
    <property type="term" value="F:actin filament binding"/>
    <property type="evidence" value="ECO:0007669"/>
    <property type="project" value="TreeGrafter"/>
</dbReference>
<dbReference type="Gene3D" id="1.10.10.820">
    <property type="match status" value="1"/>
</dbReference>
<dbReference type="EMBL" id="HBNS01045091">
    <property type="protein sequence ID" value="CAE4645062.1"/>
    <property type="molecule type" value="Transcribed_RNA"/>
</dbReference>
<feature type="domain" description="Myosin motor" evidence="9">
    <location>
        <begin position="107"/>
        <end position="858"/>
    </location>
</feature>
<evidence type="ECO:0000256" key="3">
    <source>
        <dbReference type="ARBA" id="ARBA00023123"/>
    </source>
</evidence>
<keyword evidence="7" id="KW-0175">Coiled coil</keyword>
<dbReference type="GO" id="GO:0005524">
    <property type="term" value="F:ATP binding"/>
    <property type="evidence" value="ECO:0007669"/>
    <property type="project" value="UniProtKB-UniRule"/>
</dbReference>
<evidence type="ECO:0000256" key="8">
    <source>
        <dbReference type="SAM" id="MobiDB-lite"/>
    </source>
</evidence>
<dbReference type="Gene3D" id="1.20.58.530">
    <property type="match status" value="1"/>
</dbReference>
<dbReference type="GO" id="GO:0016459">
    <property type="term" value="C:myosin complex"/>
    <property type="evidence" value="ECO:0007669"/>
    <property type="project" value="UniProtKB-KW"/>
</dbReference>
<dbReference type="Gene3D" id="3.40.850.10">
    <property type="entry name" value="Kinesin motor domain"/>
    <property type="match status" value="1"/>
</dbReference>
<dbReference type="InterPro" id="IPR000048">
    <property type="entry name" value="IQ_motif_EF-hand-BS"/>
</dbReference>
<accession>A0A7S4SGK1</accession>
<evidence type="ECO:0000256" key="4">
    <source>
        <dbReference type="ARBA" id="ARBA00023175"/>
    </source>
</evidence>
<organism evidence="10">
    <name type="scientific">Ditylum brightwellii</name>
    <dbReference type="NCBI Taxonomy" id="49249"/>
    <lineage>
        <taxon>Eukaryota</taxon>
        <taxon>Sar</taxon>
        <taxon>Stramenopiles</taxon>
        <taxon>Ochrophyta</taxon>
        <taxon>Bacillariophyta</taxon>
        <taxon>Mediophyceae</taxon>
        <taxon>Lithodesmiophycidae</taxon>
        <taxon>Lithodesmiales</taxon>
        <taxon>Lithodesmiaceae</taxon>
        <taxon>Ditylum</taxon>
    </lineage>
</organism>
<dbReference type="Gene3D" id="1.20.5.4820">
    <property type="match status" value="1"/>
</dbReference>
<dbReference type="Pfam" id="PF00063">
    <property type="entry name" value="Myosin_head"/>
    <property type="match status" value="1"/>
</dbReference>
<feature type="region of interest" description="Disordered" evidence="8">
    <location>
        <begin position="1"/>
        <end position="22"/>
    </location>
</feature>
<keyword evidence="4 6" id="KW-0505">Motor protein</keyword>
<feature type="compositionally biased region" description="Basic and acidic residues" evidence="8">
    <location>
        <begin position="1264"/>
        <end position="1296"/>
    </location>
</feature>
<dbReference type="GO" id="GO:0000146">
    <property type="term" value="F:microfilament motor activity"/>
    <property type="evidence" value="ECO:0007669"/>
    <property type="project" value="TreeGrafter"/>
</dbReference>
<protein>
    <recommendedName>
        <fullName evidence="9">Myosin motor domain-containing protein</fullName>
    </recommendedName>
</protein>
<dbReference type="SMART" id="SM00242">
    <property type="entry name" value="MYSc"/>
    <property type="match status" value="1"/>
</dbReference>
<feature type="compositionally biased region" description="Basic residues" evidence="8">
    <location>
        <begin position="1309"/>
        <end position="1323"/>
    </location>
</feature>
<sequence>MTKEGDVNDTKSDAEDPGDGQLAKESLFYPHVFITDDKFTWLPAKLTKPVGIEDNTATVELDIPGDWSKSTVDGETVDRNEIREVNLKDYPDYELPKQNIDRSGKLLAEEDMSDLPNLHEASVLYNLKDRHYRNLPYTRVGDITVAMNPFHWIDGLYSDEKRRFYNDNLIWNAIEKEREMKEKMEAGKGDLQDSFFNKPVDTFAPHVYETSAYAYHDLMTTEQNQSILVSGESGAGKTETVKIVLRHIATIENSISTAACPTEDTGDLEQPEIVSKILKVEPIFEAFGNAVTRHNNNSSRFGKFTSIYLDKKETKRCGFESVYAVTGSSFVTYLLEKTRVVSHGPGERSFHIFYHLLNAPEEFKASVWDGLKDTTQESFSYLGSTEINQIDDRSESQLWEAIQTSLAVIGVEGEKMISLMRALCIVLQLGNLTFSPDPQDAEGSVISSQDELLKLSHLMGIDPSVIENAITKRKVKAGFDWIETKVTAADSKDSCDALAKKIYAQLFAMLKENINESTAPADIDANINSSDHKYGCISMLDLFGFESFKVNRFEQLCINYANERIQHRYVVDNFLSVKDEYEREGIETFDVSDIENSAVLKLLEGRMGVFSILNDECVRPKGNAESFVYKLKTIYKDSYHLVVKNLDRPWEFSIKHFAATVKYDARNFVARNNDQLPKDVLECVCKCTNDIIHSRFETIASERAKQPTGIRRKMGAASATVCTKFRNKIIELMEFLLTSKIRYIRCIKPNENSSPHTTDHLVTMRQLGSAGLVKAVNIAREIYPNSLSHDKVWVRFRCLTRLNIDENLEVKEKVSILLNEQFKDQVSSSGCHNSFYRVGATKVFFKPGQLELIESRRATRKQKAATIINNRAKAYRKKKDFQTLKRGAILVQALARRNKEQTELKKKKDFILAIQCAIRLARARRTLQKKKEDRAATIIQNSQRSRIARKEYTRYKNAADMLLRAMKRKLNRDKFDAALAVVVERARMDERRKKILSKLANIEKDDILKECEVLIQYLGDELYDERGHVYEVREKLRKEQEKNAQLRAKNENLEATTEAQKIGTAQLQTQNRNLSLRLSSLNQSKSSLNTSLRDLRRAESTRASEEKKRFALMQNEMSTRIDQLNSSFEQSFQVQDDEVKRLKRKLEVAEKRHKDSISSLKLEHQGIIHQYKDSISSLKLEHQGIIHQYEEDLSSMLSALEECKSNHESEYSSMKESLMRQIEESEAALCAQQMKNTKNVPKTIDDVDPSVKCRYCGASSDNWKRNPNDQSMKMKVDSKNNDPRSSKVKLEEHRTDSQSSVGSENSVGGKRRSALYRRSSRTRREKLDPKLKCYNAWEPNMHGSIDGCERCMYYLTDEERRFFDIKGHHPRINLVRGGCSPSCPIFPRNEHEHPVRICHKCYHQTHVLMLK</sequence>
<keyword evidence="2 6" id="KW-0067">ATP-binding</keyword>